<dbReference type="InterPro" id="IPR017900">
    <property type="entry name" value="4Fe4S_Fe_S_CS"/>
</dbReference>
<dbReference type="Gene3D" id="3.40.50.970">
    <property type="match status" value="1"/>
</dbReference>
<keyword evidence="3" id="KW-0408">Iron</keyword>
<dbReference type="InterPro" id="IPR017896">
    <property type="entry name" value="4Fe4S_Fe-S-bd"/>
</dbReference>
<reference evidence="6" key="2">
    <citation type="journal article" date="2021" name="Microbiome">
        <title>Successional dynamics and alternative stable states in a saline activated sludge microbial community over 9 years.</title>
        <authorList>
            <person name="Wang Y."/>
            <person name="Ye J."/>
            <person name="Ju F."/>
            <person name="Liu L."/>
            <person name="Boyd J.A."/>
            <person name="Deng Y."/>
            <person name="Parks D.H."/>
            <person name="Jiang X."/>
            <person name="Yin X."/>
            <person name="Woodcroft B.J."/>
            <person name="Tyson G.W."/>
            <person name="Hugenholtz P."/>
            <person name="Polz M.F."/>
            <person name="Zhang T."/>
        </authorList>
    </citation>
    <scope>NUCLEOTIDE SEQUENCE</scope>
    <source>
        <strain evidence="6">HKST-UBA02</strain>
    </source>
</reference>
<dbReference type="InterPro" id="IPR052368">
    <property type="entry name" value="2-oxoacid_oxidoreductase"/>
</dbReference>
<feature type="domain" description="4Fe-4S ferredoxin-type" evidence="5">
    <location>
        <begin position="8"/>
        <end position="37"/>
    </location>
</feature>
<evidence type="ECO:0000259" key="5">
    <source>
        <dbReference type="PROSITE" id="PS51379"/>
    </source>
</evidence>
<organism evidence="6 7">
    <name type="scientific">Eiseniibacteriota bacterium</name>
    <dbReference type="NCBI Taxonomy" id="2212470"/>
    <lineage>
        <taxon>Bacteria</taxon>
        <taxon>Candidatus Eiseniibacteriota</taxon>
    </lineage>
</organism>
<evidence type="ECO:0000313" key="7">
    <source>
        <dbReference type="Proteomes" id="UP000739538"/>
    </source>
</evidence>
<protein>
    <submittedName>
        <fullName evidence="6">3-methyl-2-oxobutanoate dehydrogenase subunit VorB</fullName>
    </submittedName>
</protein>
<comment type="caution">
    <text evidence="6">The sequence shown here is derived from an EMBL/GenBank/DDBJ whole genome shotgun (WGS) entry which is preliminary data.</text>
</comment>
<dbReference type="PROSITE" id="PS51379">
    <property type="entry name" value="4FE4S_FER_2"/>
    <property type="match status" value="2"/>
</dbReference>
<accession>A0A956SEQ8</accession>
<dbReference type="GO" id="GO:0046872">
    <property type="term" value="F:metal ion binding"/>
    <property type="evidence" value="ECO:0007669"/>
    <property type="project" value="UniProtKB-KW"/>
</dbReference>
<dbReference type="Proteomes" id="UP000739538">
    <property type="component" value="Unassembled WGS sequence"/>
</dbReference>
<dbReference type="Pfam" id="PF12838">
    <property type="entry name" value="Fer4_7"/>
    <property type="match status" value="1"/>
</dbReference>
<dbReference type="InterPro" id="IPR029061">
    <property type="entry name" value="THDP-binding"/>
</dbReference>
<dbReference type="PANTHER" id="PTHR43088:SF1">
    <property type="entry name" value="SUBUNIT OF PYRUVATE:FLAVODOXIN OXIDOREDUCTASE"/>
    <property type="match status" value="1"/>
</dbReference>
<gene>
    <name evidence="6" type="primary">vorB</name>
    <name evidence="6" type="ORF">KDA27_12285</name>
</gene>
<dbReference type="GO" id="GO:0016491">
    <property type="term" value="F:oxidoreductase activity"/>
    <property type="evidence" value="ECO:0007669"/>
    <property type="project" value="UniProtKB-KW"/>
</dbReference>
<evidence type="ECO:0000256" key="3">
    <source>
        <dbReference type="ARBA" id="ARBA00023004"/>
    </source>
</evidence>
<keyword evidence="2" id="KW-0560">Oxidoreductase</keyword>
<dbReference type="PANTHER" id="PTHR43088">
    <property type="entry name" value="SUBUNIT OF PYRUVATE:FLAVODOXIN OXIDOREDUCTASE-RELATED"/>
    <property type="match status" value="1"/>
</dbReference>
<dbReference type="Gene3D" id="3.30.70.20">
    <property type="match status" value="1"/>
</dbReference>
<dbReference type="InterPro" id="IPR002880">
    <property type="entry name" value="Pyrv_Fd/Flavodoxin_OxRdtase_N"/>
</dbReference>
<sequence>MAKAKERPKPILLPQLCKGCGRCIEACPRGCIQMGTEIDQESGLVPVVVDRETCNACGLCITACPEPYGLATIEYELEDPKHLFGEGDAKPVTPDQPSERIPLPKVQPMVLKGNYAAAIGAILAGCRHVFGYPITPSTEGAELMAKVLPQLDGVFLQAVSEVATVNHLYGCAGAGLPCMTFTSSPGFSLMLEGISYMIGAEVPAVFVNVMRGGPGLGNIGPEQADIKLGCRGLGHGNTHAIILAPTNPQEMLDLSMEAFRLAFEYRNPVFIFGDGYLGQMTGRVQLPETMIRPGIPGWAVYGDEAHRHNLINSIDLIEVDLEKRNEALNEKYARMQANEQRSSSFRADDAELLVIACNTPARMAKGAVERLRREGMPVGLFTPLTLWPFPIDALKPLLGHAKKVLVVEASAGQLEDELRLALSHADITGIEISHLRHMGGVLPQEGEIVDKVHEVLEVTA</sequence>
<dbReference type="EMBL" id="JAGQHS010000058">
    <property type="protein sequence ID" value="MCA9756574.1"/>
    <property type="molecule type" value="Genomic_DNA"/>
</dbReference>
<dbReference type="Gene3D" id="3.40.50.920">
    <property type="match status" value="1"/>
</dbReference>
<evidence type="ECO:0000256" key="4">
    <source>
        <dbReference type="ARBA" id="ARBA00023014"/>
    </source>
</evidence>
<dbReference type="SUPFAM" id="SSF52518">
    <property type="entry name" value="Thiamin diphosphate-binding fold (THDP-binding)"/>
    <property type="match status" value="1"/>
</dbReference>
<dbReference type="GO" id="GO:0051536">
    <property type="term" value="F:iron-sulfur cluster binding"/>
    <property type="evidence" value="ECO:0007669"/>
    <property type="project" value="UniProtKB-KW"/>
</dbReference>
<dbReference type="InterPro" id="IPR009014">
    <property type="entry name" value="Transketo_C/PFOR_II"/>
</dbReference>
<dbReference type="SUPFAM" id="SSF54862">
    <property type="entry name" value="4Fe-4S ferredoxins"/>
    <property type="match status" value="1"/>
</dbReference>
<dbReference type="SUPFAM" id="SSF52922">
    <property type="entry name" value="TK C-terminal domain-like"/>
    <property type="match status" value="1"/>
</dbReference>
<name>A0A956SEQ8_UNCEI</name>
<evidence type="ECO:0000256" key="1">
    <source>
        <dbReference type="ARBA" id="ARBA00022723"/>
    </source>
</evidence>
<evidence type="ECO:0000256" key="2">
    <source>
        <dbReference type="ARBA" id="ARBA00023002"/>
    </source>
</evidence>
<dbReference type="CDD" id="cd07034">
    <property type="entry name" value="TPP_PYR_PFOR_IOR-alpha_like"/>
    <property type="match status" value="1"/>
</dbReference>
<dbReference type="PROSITE" id="PS00198">
    <property type="entry name" value="4FE4S_FER_1"/>
    <property type="match status" value="1"/>
</dbReference>
<feature type="domain" description="4Fe-4S ferredoxin-type" evidence="5">
    <location>
        <begin position="45"/>
        <end position="76"/>
    </location>
</feature>
<dbReference type="AlphaFoldDB" id="A0A956SEQ8"/>
<keyword evidence="4" id="KW-0411">Iron-sulfur</keyword>
<proteinExistence type="predicted"/>
<dbReference type="InterPro" id="IPR033412">
    <property type="entry name" value="PFOR_II"/>
</dbReference>
<evidence type="ECO:0000313" key="6">
    <source>
        <dbReference type="EMBL" id="MCA9756574.1"/>
    </source>
</evidence>
<reference evidence="6" key="1">
    <citation type="submission" date="2020-04" db="EMBL/GenBank/DDBJ databases">
        <authorList>
            <person name="Zhang T."/>
        </authorList>
    </citation>
    <scope>NUCLEOTIDE SEQUENCE</scope>
    <source>
        <strain evidence="6">HKST-UBA02</strain>
    </source>
</reference>
<dbReference type="Pfam" id="PF17147">
    <property type="entry name" value="PFOR_II"/>
    <property type="match status" value="1"/>
</dbReference>
<dbReference type="Pfam" id="PF01855">
    <property type="entry name" value="POR_N"/>
    <property type="match status" value="1"/>
</dbReference>
<keyword evidence="1" id="KW-0479">Metal-binding</keyword>
<dbReference type="NCBIfam" id="NF005507">
    <property type="entry name" value="PRK07119.1"/>
    <property type="match status" value="1"/>
</dbReference>